<evidence type="ECO:0000313" key="7">
    <source>
        <dbReference type="Proteomes" id="UP000612899"/>
    </source>
</evidence>
<dbReference type="InterPro" id="IPR058852">
    <property type="entry name" value="HTH_77"/>
</dbReference>
<dbReference type="EMBL" id="BONY01000004">
    <property type="protein sequence ID" value="GIH02749.1"/>
    <property type="molecule type" value="Genomic_DNA"/>
</dbReference>
<dbReference type="Pfam" id="PF03704">
    <property type="entry name" value="BTAD"/>
    <property type="match status" value="1"/>
</dbReference>
<dbReference type="InterPro" id="IPR027417">
    <property type="entry name" value="P-loop_NTPase"/>
</dbReference>
<evidence type="ECO:0000256" key="2">
    <source>
        <dbReference type="ARBA" id="ARBA00023125"/>
    </source>
</evidence>
<keyword evidence="7" id="KW-1185">Reference proteome</keyword>
<accession>A0A8J3Q3G2</accession>
<dbReference type="SMART" id="SM00382">
    <property type="entry name" value="AAA"/>
    <property type="match status" value="1"/>
</dbReference>
<feature type="domain" description="OmpR/PhoB-type" evidence="5">
    <location>
        <begin position="1"/>
        <end position="96"/>
    </location>
</feature>
<evidence type="ECO:0000256" key="1">
    <source>
        <dbReference type="ARBA" id="ARBA00005820"/>
    </source>
</evidence>
<dbReference type="PANTHER" id="PTHR47691">
    <property type="entry name" value="REGULATOR-RELATED"/>
    <property type="match status" value="1"/>
</dbReference>
<dbReference type="Pfam" id="PF00486">
    <property type="entry name" value="Trans_reg_C"/>
    <property type="match status" value="1"/>
</dbReference>
<dbReference type="InterPro" id="IPR003593">
    <property type="entry name" value="AAA+_ATPase"/>
</dbReference>
<keyword evidence="2 3" id="KW-0238">DNA-binding</keyword>
<feature type="DNA-binding region" description="OmpR/PhoB-type" evidence="3">
    <location>
        <begin position="1"/>
        <end position="96"/>
    </location>
</feature>
<dbReference type="InterPro" id="IPR036388">
    <property type="entry name" value="WH-like_DNA-bd_sf"/>
</dbReference>
<dbReference type="InterPro" id="IPR011990">
    <property type="entry name" value="TPR-like_helical_dom_sf"/>
</dbReference>
<dbReference type="GO" id="GO:0016887">
    <property type="term" value="F:ATP hydrolysis activity"/>
    <property type="evidence" value="ECO:0007669"/>
    <property type="project" value="InterPro"/>
</dbReference>
<evidence type="ECO:0000313" key="6">
    <source>
        <dbReference type="EMBL" id="GIH02749.1"/>
    </source>
</evidence>
<dbReference type="SUPFAM" id="SSF52540">
    <property type="entry name" value="P-loop containing nucleoside triphosphate hydrolases"/>
    <property type="match status" value="1"/>
</dbReference>
<dbReference type="GO" id="GO:0000160">
    <property type="term" value="P:phosphorelay signal transduction system"/>
    <property type="evidence" value="ECO:0007669"/>
    <property type="project" value="InterPro"/>
</dbReference>
<dbReference type="SUPFAM" id="SSF46894">
    <property type="entry name" value="C-terminal effector domain of the bipartite response regulators"/>
    <property type="match status" value="1"/>
</dbReference>
<dbReference type="InterPro" id="IPR005158">
    <property type="entry name" value="BTAD"/>
</dbReference>
<reference evidence="6" key="1">
    <citation type="submission" date="2021-01" db="EMBL/GenBank/DDBJ databases">
        <title>Whole genome shotgun sequence of Rhizocola hellebori NBRC 109834.</title>
        <authorList>
            <person name="Komaki H."/>
            <person name="Tamura T."/>
        </authorList>
    </citation>
    <scope>NUCLEOTIDE SEQUENCE</scope>
    <source>
        <strain evidence="6">NBRC 109834</strain>
    </source>
</reference>
<evidence type="ECO:0000259" key="5">
    <source>
        <dbReference type="PROSITE" id="PS51755"/>
    </source>
</evidence>
<dbReference type="Gene3D" id="1.10.10.10">
    <property type="entry name" value="Winged helix-like DNA-binding domain superfamily/Winged helix DNA-binding domain"/>
    <property type="match status" value="1"/>
</dbReference>
<dbReference type="SMART" id="SM01043">
    <property type="entry name" value="BTAD"/>
    <property type="match status" value="1"/>
</dbReference>
<dbReference type="Gene3D" id="3.40.50.300">
    <property type="entry name" value="P-loop containing nucleotide triphosphate hydrolases"/>
    <property type="match status" value="1"/>
</dbReference>
<sequence>MEFLLLGPVDFTSAGSPVALGRPQERCLLAILAVELGRVVPVGQLVELLWERDPPKRARSVVQTHISRLRTILRTAGAERHGVRLLTKGQGYVLEAPADSVDVHRFRRMVNQAREAGDPATVARILEAALALWRGPALSDVATQRVREQICAGLDEMRMTATEDRIEAELALGRHREVTTELTVLAAARPLRERSVGLLMVALYRSGQQAQALQRFRDARRTLIDELGLEPGPELSRLEQAILTHDPLLGTGTTAGARTAAPDLGDDGRDRSVSRPVPAAPAWRGPRSHLTSIVGRDRQLAEVVRLLADHRLVTVVGPGGVGKTTLALHAAESIVDGPPVIVAALAPARDRDDVILALADVLGVGGSTMNEVWEAVEQSVQGWAGLLVLDNCEHLAAECAALVRRLMSASPKLVVLATSRQPLGLPEETVWRLEPLSTAPAAQGDPVPPAVALFLRRAANAMPGLVTDERELAAVARICRRVDGLPLALELAAGRLRTLTVEQLAEQLEQGFDVLGAATPHDRPGDTLTATIEWSYRLLSPQERCLLARLAVFRGGFGVEAATAAGGAAPLTADDMPRMLASLADRSLVQAYPSADGQRFRLLEVVREFAAARLAESGERHDTAGRHLDYWLAQARDIHQRPHVDEQFAAWLRLAGDLDNLRAAADDGYATGRSLDAVELALLMLDCLAATNAYAEQERWIDQMTPYLSQCPPKLRCFAQLSRSHLQMMRDDPLGALTLSKPVYLDLAVHHHLTFLDAQICNVRNALNLLDPAAPGDAAALHEQLRTVDDRHTRLHSLVMAADALSQRGRHREALQLCVADCPPREELDQGDTLRYDSMLLLAQLGCGELDDAGSTAARLRARMGEPGYLTINTPAYSLALFALCSQPPALAAQTIADLAATLAARYPLSLSRGYALTLLEAEALRRARNPLAAMAALRHGLDLGRSRTAYSWLVPSAITAAAAALDLGDRDVSRELAQRWQRIRLTSGLPAPLGFAEQVERLGLDPAPPTIADPTRIWEEQPLRELISFTHGWSAQGLPRTR</sequence>
<dbReference type="SMART" id="SM00862">
    <property type="entry name" value="Trans_reg_C"/>
    <property type="match status" value="1"/>
</dbReference>
<dbReference type="Pfam" id="PF13401">
    <property type="entry name" value="AAA_22"/>
    <property type="match status" value="1"/>
</dbReference>
<evidence type="ECO:0000256" key="3">
    <source>
        <dbReference type="PROSITE-ProRule" id="PRU01091"/>
    </source>
</evidence>
<feature type="compositionally biased region" description="Low complexity" evidence="4">
    <location>
        <begin position="250"/>
        <end position="261"/>
    </location>
</feature>
<dbReference type="PANTHER" id="PTHR47691:SF3">
    <property type="entry name" value="HTH-TYPE TRANSCRIPTIONAL REGULATOR RV0890C-RELATED"/>
    <property type="match status" value="1"/>
</dbReference>
<dbReference type="GO" id="GO:0003677">
    <property type="term" value="F:DNA binding"/>
    <property type="evidence" value="ECO:0007669"/>
    <property type="project" value="UniProtKB-UniRule"/>
</dbReference>
<dbReference type="InterPro" id="IPR049945">
    <property type="entry name" value="AAA_22"/>
</dbReference>
<name>A0A8J3Q3G2_9ACTN</name>
<gene>
    <name evidence="6" type="ORF">Rhe02_08160</name>
</gene>
<comment type="caution">
    <text evidence="6">The sequence shown here is derived from an EMBL/GenBank/DDBJ whole genome shotgun (WGS) entry which is preliminary data.</text>
</comment>
<organism evidence="6 7">
    <name type="scientific">Rhizocola hellebori</name>
    <dbReference type="NCBI Taxonomy" id="1392758"/>
    <lineage>
        <taxon>Bacteria</taxon>
        <taxon>Bacillati</taxon>
        <taxon>Actinomycetota</taxon>
        <taxon>Actinomycetes</taxon>
        <taxon>Micromonosporales</taxon>
        <taxon>Micromonosporaceae</taxon>
        <taxon>Rhizocola</taxon>
    </lineage>
</organism>
<dbReference type="Gene3D" id="1.25.40.10">
    <property type="entry name" value="Tetratricopeptide repeat domain"/>
    <property type="match status" value="1"/>
</dbReference>
<dbReference type="PROSITE" id="PS51755">
    <property type="entry name" value="OMPR_PHOB"/>
    <property type="match status" value="1"/>
</dbReference>
<protein>
    <recommendedName>
        <fullName evidence="5">OmpR/PhoB-type domain-containing protein</fullName>
    </recommendedName>
</protein>
<dbReference type="AlphaFoldDB" id="A0A8J3Q3G2"/>
<dbReference type="PRINTS" id="PR00364">
    <property type="entry name" value="DISEASERSIST"/>
</dbReference>
<comment type="similarity">
    <text evidence="1">Belongs to the AfsR/DnrI/RedD regulatory family.</text>
</comment>
<dbReference type="CDD" id="cd15831">
    <property type="entry name" value="BTAD"/>
    <property type="match status" value="1"/>
</dbReference>
<dbReference type="Proteomes" id="UP000612899">
    <property type="component" value="Unassembled WGS sequence"/>
</dbReference>
<dbReference type="SUPFAM" id="SSF48452">
    <property type="entry name" value="TPR-like"/>
    <property type="match status" value="1"/>
</dbReference>
<dbReference type="InterPro" id="IPR001867">
    <property type="entry name" value="OmpR/PhoB-type_DNA-bd"/>
</dbReference>
<dbReference type="InterPro" id="IPR016032">
    <property type="entry name" value="Sig_transdc_resp-reg_C-effctor"/>
</dbReference>
<evidence type="ECO:0000256" key="4">
    <source>
        <dbReference type="SAM" id="MobiDB-lite"/>
    </source>
</evidence>
<dbReference type="Pfam" id="PF25872">
    <property type="entry name" value="HTH_77"/>
    <property type="match status" value="1"/>
</dbReference>
<proteinExistence type="inferred from homology"/>
<dbReference type="RefSeq" id="WP_203906692.1">
    <property type="nucleotide sequence ID" value="NZ_BONY01000004.1"/>
</dbReference>
<dbReference type="GO" id="GO:0006355">
    <property type="term" value="P:regulation of DNA-templated transcription"/>
    <property type="evidence" value="ECO:0007669"/>
    <property type="project" value="InterPro"/>
</dbReference>
<feature type="region of interest" description="Disordered" evidence="4">
    <location>
        <begin position="249"/>
        <end position="286"/>
    </location>
</feature>